<protein>
    <submittedName>
        <fullName evidence="5">Oligopeptide ABC transporter ATP-binding protein</fullName>
    </submittedName>
</protein>
<proteinExistence type="predicted"/>
<keyword evidence="1" id="KW-0813">Transport</keyword>
<dbReference type="InterPro" id="IPR013563">
    <property type="entry name" value="Oligopep_ABC_C"/>
</dbReference>
<keyword evidence="3 5" id="KW-0067">ATP-binding</keyword>
<dbReference type="RefSeq" id="WP_321170138.1">
    <property type="nucleotide sequence ID" value="NZ_JAEVHL010000096.1"/>
</dbReference>
<evidence type="ECO:0000256" key="4">
    <source>
        <dbReference type="SAM" id="MobiDB-lite"/>
    </source>
</evidence>
<keyword evidence="2" id="KW-0547">Nucleotide-binding</keyword>
<dbReference type="EMBL" id="JAEVHL010000096">
    <property type="protein sequence ID" value="MBM0277322.1"/>
    <property type="molecule type" value="Genomic_DNA"/>
</dbReference>
<organism evidence="5 6">
    <name type="scientific">Micromonospora tarensis</name>
    <dbReference type="NCBI Taxonomy" id="2806100"/>
    <lineage>
        <taxon>Bacteria</taxon>
        <taxon>Bacillati</taxon>
        <taxon>Actinomycetota</taxon>
        <taxon>Actinomycetes</taxon>
        <taxon>Micromonosporales</taxon>
        <taxon>Micromonosporaceae</taxon>
        <taxon>Micromonospora</taxon>
    </lineage>
</organism>
<dbReference type="Proteomes" id="UP000622245">
    <property type="component" value="Unassembled WGS sequence"/>
</dbReference>
<accession>A0ABS1YIQ7</accession>
<dbReference type="NCBIfam" id="TIGR01727">
    <property type="entry name" value="oligo_HPY"/>
    <property type="match status" value="1"/>
</dbReference>
<evidence type="ECO:0000256" key="1">
    <source>
        <dbReference type="ARBA" id="ARBA00022448"/>
    </source>
</evidence>
<evidence type="ECO:0000313" key="6">
    <source>
        <dbReference type="Proteomes" id="UP000622245"/>
    </source>
</evidence>
<evidence type="ECO:0000256" key="2">
    <source>
        <dbReference type="ARBA" id="ARBA00022741"/>
    </source>
</evidence>
<feature type="non-terminal residue" evidence="5">
    <location>
        <position position="1"/>
    </location>
</feature>
<reference evidence="5 6" key="1">
    <citation type="submission" date="2021-01" db="EMBL/GenBank/DDBJ databases">
        <title>Draft genome sequence of Micromonospora sp. strain STR1s_6.</title>
        <authorList>
            <person name="Karlyshev A."/>
            <person name="Jawad R."/>
        </authorList>
    </citation>
    <scope>NUCLEOTIDE SEQUENCE [LARGE SCALE GENOMIC DNA]</scope>
    <source>
        <strain evidence="5 6">STR1S-6</strain>
    </source>
</reference>
<keyword evidence="6" id="KW-1185">Reference proteome</keyword>
<gene>
    <name evidence="5" type="ORF">JM949_18980</name>
</gene>
<evidence type="ECO:0000313" key="5">
    <source>
        <dbReference type="EMBL" id="MBM0277322.1"/>
    </source>
</evidence>
<name>A0ABS1YIQ7_9ACTN</name>
<sequence length="86" mass="8953">LSAAPVADPARQRQRQPVLLGDDLPSALDPPSGCRFRTRCRSRSTGCATQVPAQTAIGDGMAACHLVRPDGTGPDVRSADPSEVLS</sequence>
<evidence type="ECO:0000256" key="3">
    <source>
        <dbReference type="ARBA" id="ARBA00022840"/>
    </source>
</evidence>
<feature type="region of interest" description="Disordered" evidence="4">
    <location>
        <begin position="1"/>
        <end position="32"/>
    </location>
</feature>
<dbReference type="GO" id="GO:0005524">
    <property type="term" value="F:ATP binding"/>
    <property type="evidence" value="ECO:0007669"/>
    <property type="project" value="UniProtKB-KW"/>
</dbReference>
<comment type="caution">
    <text evidence="5">The sequence shown here is derived from an EMBL/GenBank/DDBJ whole genome shotgun (WGS) entry which is preliminary data.</text>
</comment>